<organism evidence="2 3">
    <name type="scientific">Protopolystoma xenopodis</name>
    <dbReference type="NCBI Taxonomy" id="117903"/>
    <lineage>
        <taxon>Eukaryota</taxon>
        <taxon>Metazoa</taxon>
        <taxon>Spiralia</taxon>
        <taxon>Lophotrochozoa</taxon>
        <taxon>Platyhelminthes</taxon>
        <taxon>Monogenea</taxon>
        <taxon>Polyopisthocotylea</taxon>
        <taxon>Polystomatidea</taxon>
        <taxon>Polystomatidae</taxon>
        <taxon>Protopolystoma</taxon>
    </lineage>
</organism>
<comment type="caution">
    <text evidence="2">The sequence shown here is derived from an EMBL/GenBank/DDBJ whole genome shotgun (WGS) entry which is preliminary data.</text>
</comment>
<evidence type="ECO:0000256" key="1">
    <source>
        <dbReference type="SAM" id="MobiDB-lite"/>
    </source>
</evidence>
<evidence type="ECO:0000313" key="3">
    <source>
        <dbReference type="Proteomes" id="UP000784294"/>
    </source>
</evidence>
<feature type="compositionally biased region" description="Low complexity" evidence="1">
    <location>
        <begin position="151"/>
        <end position="171"/>
    </location>
</feature>
<dbReference type="Proteomes" id="UP000784294">
    <property type="component" value="Unassembled WGS sequence"/>
</dbReference>
<evidence type="ECO:0000313" key="2">
    <source>
        <dbReference type="EMBL" id="VEL38135.1"/>
    </source>
</evidence>
<name>A0A3S5FGH2_9PLAT</name>
<keyword evidence="3" id="KW-1185">Reference proteome</keyword>
<dbReference type="OrthoDB" id="284854at2759"/>
<gene>
    <name evidence="2" type="ORF">PXEA_LOCUS31575</name>
</gene>
<dbReference type="AlphaFoldDB" id="A0A3S5FGH2"/>
<dbReference type="EMBL" id="CAAALY010256993">
    <property type="protein sequence ID" value="VEL38135.1"/>
    <property type="molecule type" value="Genomic_DNA"/>
</dbReference>
<accession>A0A3S5FGH2</accession>
<feature type="compositionally biased region" description="Polar residues" evidence="1">
    <location>
        <begin position="130"/>
        <end position="150"/>
    </location>
</feature>
<feature type="region of interest" description="Disordered" evidence="1">
    <location>
        <begin position="1"/>
        <end position="268"/>
    </location>
</feature>
<reference evidence="2" key="1">
    <citation type="submission" date="2018-11" db="EMBL/GenBank/DDBJ databases">
        <authorList>
            <consortium name="Pathogen Informatics"/>
        </authorList>
    </citation>
    <scope>NUCLEOTIDE SEQUENCE</scope>
</reference>
<proteinExistence type="predicted"/>
<protein>
    <submittedName>
        <fullName evidence="2">Uncharacterized protein</fullName>
    </submittedName>
</protein>
<feature type="compositionally biased region" description="Low complexity" evidence="1">
    <location>
        <begin position="18"/>
        <end position="30"/>
    </location>
</feature>
<sequence>MASRSLPRGRSGGEAEVSGWPGPSGSAASGIRREDSLDQAAIQNRCSEIVGPSTGPAGHMDSETLRLDSTGRPSAKTPGGRPIARAATSGFTGIGYSRTDNIQTHLPYYPAHHPHSPFVLGNPGPGSEYGNGTTSSLAGYSQTGPTGRSDQQSLQQNVQLQQRRQPHQQQQKVDSSPSAMGSKASEPVPLAKIPRTRRRTLPSIMTEPPVKPLSSGPGQARSGTPGVRAATMHPSISPSRTTSPGWRATGVVPLGSPRSTREETVHSTDNLPARAASTYIIENGIRKRVQADGGYRQGRLAALVPASEMAGPGDKSLGSKG</sequence>
<feature type="compositionally biased region" description="Polar residues" evidence="1">
    <location>
        <begin position="234"/>
        <end position="244"/>
    </location>
</feature>